<accession>A0AAN6GDR2</accession>
<evidence type="ECO:0000256" key="1">
    <source>
        <dbReference type="SAM" id="MobiDB-lite"/>
    </source>
</evidence>
<feature type="region of interest" description="Disordered" evidence="1">
    <location>
        <begin position="583"/>
        <end position="658"/>
    </location>
</feature>
<feature type="compositionally biased region" description="Low complexity" evidence="1">
    <location>
        <begin position="674"/>
        <end position="685"/>
    </location>
</feature>
<feature type="compositionally biased region" description="Low complexity" evidence="1">
    <location>
        <begin position="492"/>
        <end position="503"/>
    </location>
</feature>
<dbReference type="GO" id="GO:0005884">
    <property type="term" value="C:actin filament"/>
    <property type="evidence" value="ECO:0007669"/>
    <property type="project" value="TreeGrafter"/>
</dbReference>
<proteinExistence type="predicted"/>
<feature type="compositionally biased region" description="Basic and acidic residues" evidence="1">
    <location>
        <begin position="722"/>
        <end position="735"/>
    </location>
</feature>
<feature type="compositionally biased region" description="Low complexity" evidence="1">
    <location>
        <begin position="538"/>
        <end position="549"/>
    </location>
</feature>
<feature type="compositionally biased region" description="Basic and acidic residues" evidence="1">
    <location>
        <begin position="438"/>
        <end position="451"/>
    </location>
</feature>
<feature type="region of interest" description="Disordered" evidence="1">
    <location>
        <begin position="332"/>
        <end position="395"/>
    </location>
</feature>
<feature type="region of interest" description="Disordered" evidence="1">
    <location>
        <begin position="438"/>
        <end position="503"/>
    </location>
</feature>
<feature type="region of interest" description="Disordered" evidence="1">
    <location>
        <begin position="204"/>
        <end position="224"/>
    </location>
</feature>
<dbReference type="PANTHER" id="PTHR48226">
    <property type="entry name" value="OS06G0326200 PROTEIN"/>
    <property type="match status" value="1"/>
</dbReference>
<comment type="caution">
    <text evidence="2">The sequence shown here is derived from an EMBL/GenBank/DDBJ whole genome shotgun (WGS) entry which is preliminary data.</text>
</comment>
<sequence length="749" mass="77784">MVATGAAAAATHGSSGSGSGSGGNGASGSGAGARSNGGGGGGGAQRGLAASDQPFIMLVSKSPLPPFCIPYPQPPPETPIAELRRAVLDIYVPSKHDQLAVTYAEQLRLSTLTSWRLGMLVLHLHQNALIDPATRESAVQQVGYRLEDDHECSLIEDGDEIHITLKEGYALSELQLPKLGPNHIYAAPANVVSLTRKGTLSQPPPYSLLAPAEPSSHSSSVAGQPTANYHSHAYTTDWRSPFRVVTAPNIGSGVVRRELHGANAAVSSKPGPATTGSVLRHMPRQSSSGTNPGKKASRRATHNHSANGGGPTAGASGTTAAPELRTYVTQSRISGVTGDAQPPPGYTSGHELLNLPPTARVIGSGVQGTAGNGRKRSGSRQNSSSSGGALGNSAAAAGGTSNGLIPIIPNTSLGGAGLTVAPRGEAVLAEPETYVLRVREATRPEDDRPREPSAPSRNANGAGVRRSSAASREAKAVLNAPVGPRPGFPKHSGSGYQSYTSSASQAKSPSASATAAFLNSPTSVSTPPIVNLSPFPESSPSGQGASPASTKPSSAEVSAAMLQHLRRARSSFVGGQAIEAAEMGDSSAVGTPAVAVDDASDNTPTGEDSDDEAEGEGSRATSRGKSLTTRRKSKGKNKAASPPLDREAIEASAQRADKRYREVRATLEREIAKQAAADGARAAQIAEEHARRDEERRKREEEERKQAVREKWELWEEVKKREKREMKDRKRRGEEVPAEAMLGPTGAEV</sequence>
<feature type="region of interest" description="Disordered" evidence="1">
    <location>
        <begin position="722"/>
        <end position="749"/>
    </location>
</feature>
<feature type="compositionally biased region" description="Low complexity" evidence="1">
    <location>
        <begin position="379"/>
        <end position="395"/>
    </location>
</feature>
<keyword evidence="2" id="KW-0436">Ligase</keyword>
<evidence type="ECO:0000313" key="2">
    <source>
        <dbReference type="EMBL" id="KAK0535171.1"/>
    </source>
</evidence>
<dbReference type="GO" id="GO:0030048">
    <property type="term" value="P:actin filament-based movement"/>
    <property type="evidence" value="ECO:0007669"/>
    <property type="project" value="TreeGrafter"/>
</dbReference>
<feature type="region of interest" description="Disordered" evidence="1">
    <location>
        <begin position="518"/>
        <end position="562"/>
    </location>
</feature>
<feature type="region of interest" description="Disordered" evidence="1">
    <location>
        <begin position="674"/>
        <end position="706"/>
    </location>
</feature>
<feature type="compositionally biased region" description="Polar residues" evidence="1">
    <location>
        <begin position="215"/>
        <end position="224"/>
    </location>
</feature>
<evidence type="ECO:0000313" key="3">
    <source>
        <dbReference type="Proteomes" id="UP001176521"/>
    </source>
</evidence>
<gene>
    <name evidence="2" type="primary">FOL3</name>
    <name evidence="2" type="ORF">OC842_002400</name>
</gene>
<feature type="compositionally biased region" description="Basic and acidic residues" evidence="1">
    <location>
        <begin position="644"/>
        <end position="658"/>
    </location>
</feature>
<reference evidence="2" key="1">
    <citation type="journal article" date="2023" name="PhytoFront">
        <title>Draft Genome Resources of Seven Strains of Tilletia horrida, Causal Agent of Kernel Smut of Rice.</title>
        <authorList>
            <person name="Khanal S."/>
            <person name="Antony Babu S."/>
            <person name="Zhou X.G."/>
        </authorList>
    </citation>
    <scope>NUCLEOTIDE SEQUENCE</scope>
    <source>
        <strain evidence="2">TX3</strain>
    </source>
</reference>
<dbReference type="EC" id="6.3.2.12" evidence="2"/>
<keyword evidence="3" id="KW-1185">Reference proteome</keyword>
<organism evidence="2 3">
    <name type="scientific">Tilletia horrida</name>
    <dbReference type="NCBI Taxonomy" id="155126"/>
    <lineage>
        <taxon>Eukaryota</taxon>
        <taxon>Fungi</taxon>
        <taxon>Dikarya</taxon>
        <taxon>Basidiomycota</taxon>
        <taxon>Ustilaginomycotina</taxon>
        <taxon>Exobasidiomycetes</taxon>
        <taxon>Tilletiales</taxon>
        <taxon>Tilletiaceae</taxon>
        <taxon>Tilletia</taxon>
    </lineage>
</organism>
<feature type="compositionally biased region" description="Polar residues" evidence="1">
    <location>
        <begin position="518"/>
        <end position="528"/>
    </location>
</feature>
<dbReference type="AlphaFoldDB" id="A0AAN6GDR2"/>
<name>A0AAN6GDR2_9BASI</name>
<feature type="compositionally biased region" description="Basic and acidic residues" evidence="1">
    <location>
        <begin position="686"/>
        <end position="706"/>
    </location>
</feature>
<protein>
    <submittedName>
        <fullName evidence="2">Folylpolyglutamate synthase</fullName>
        <ecNumber evidence="2">6.3.2.12</ecNumber>
    </submittedName>
</protein>
<feature type="compositionally biased region" description="Low complexity" evidence="1">
    <location>
        <begin position="1"/>
        <end position="14"/>
    </location>
</feature>
<dbReference type="GO" id="GO:0008841">
    <property type="term" value="F:dihydrofolate synthase activity"/>
    <property type="evidence" value="ECO:0007669"/>
    <property type="project" value="UniProtKB-EC"/>
</dbReference>
<feature type="region of interest" description="Disordered" evidence="1">
    <location>
        <begin position="262"/>
        <end position="320"/>
    </location>
</feature>
<feature type="compositionally biased region" description="Basic residues" evidence="1">
    <location>
        <begin position="628"/>
        <end position="637"/>
    </location>
</feature>
<dbReference type="Proteomes" id="UP001176521">
    <property type="component" value="Unassembled WGS sequence"/>
</dbReference>
<dbReference type="EMBL" id="JAPDMQ010000101">
    <property type="protein sequence ID" value="KAK0535171.1"/>
    <property type="molecule type" value="Genomic_DNA"/>
</dbReference>
<feature type="compositionally biased region" description="Gly residues" evidence="1">
    <location>
        <begin position="15"/>
        <end position="45"/>
    </location>
</feature>
<dbReference type="InterPro" id="IPR053099">
    <property type="entry name" value="WAS/WASL-interacting_domain"/>
</dbReference>
<feature type="region of interest" description="Disordered" evidence="1">
    <location>
        <begin position="1"/>
        <end position="46"/>
    </location>
</feature>
<dbReference type="PANTHER" id="PTHR48226:SF1">
    <property type="entry name" value="WAS_WASL-INTERACTING PROTEIN FAMILY MEMBER 1"/>
    <property type="match status" value="1"/>
</dbReference>